<gene>
    <name evidence="1" type="ORF">DFP88_104330</name>
</gene>
<sequence length="49" mass="5273">MLNAQLKELLEAGSVEKVGGGYALTATGRDLFDRLEPLGDRAIDWAPTL</sequence>
<dbReference type="AlphaFoldDB" id="A0A318SP34"/>
<dbReference type="EMBL" id="QJTE01000004">
    <property type="protein sequence ID" value="PYE82573.1"/>
    <property type="molecule type" value="Genomic_DNA"/>
</dbReference>
<reference evidence="1 2" key="1">
    <citation type="submission" date="2018-06" db="EMBL/GenBank/DDBJ databases">
        <title>Genomic Encyclopedia of Type Strains, Phase III (KMG-III): the genomes of soil and plant-associated and newly described type strains.</title>
        <authorList>
            <person name="Whitman W."/>
        </authorList>
    </citation>
    <scope>NUCLEOTIDE SEQUENCE [LARGE SCALE GENOMIC DNA]</scope>
    <source>
        <strain evidence="1 2">CECT 9025</strain>
    </source>
</reference>
<accession>A0A318SP34</accession>
<keyword evidence="2" id="KW-1185">Reference proteome</keyword>
<evidence type="ECO:0000313" key="2">
    <source>
        <dbReference type="Proteomes" id="UP000248311"/>
    </source>
</evidence>
<protein>
    <recommendedName>
        <fullName evidence="3">HxlR family transcriptional regulator</fullName>
    </recommendedName>
</protein>
<dbReference type="RefSeq" id="WP_181418645.1">
    <property type="nucleotide sequence ID" value="NZ_QJTE01000004.1"/>
</dbReference>
<evidence type="ECO:0000313" key="1">
    <source>
        <dbReference type="EMBL" id="PYE82573.1"/>
    </source>
</evidence>
<name>A0A318SP34_9RHOB</name>
<dbReference type="InterPro" id="IPR036390">
    <property type="entry name" value="WH_DNA-bd_sf"/>
</dbReference>
<proteinExistence type="predicted"/>
<evidence type="ECO:0008006" key="3">
    <source>
        <dbReference type="Google" id="ProtNLM"/>
    </source>
</evidence>
<dbReference type="SUPFAM" id="SSF46785">
    <property type="entry name" value="Winged helix' DNA-binding domain"/>
    <property type="match status" value="1"/>
</dbReference>
<organism evidence="1 2">
    <name type="scientific">Pseudoroseicyclus aestuarii</name>
    <dbReference type="NCBI Taxonomy" id="1795041"/>
    <lineage>
        <taxon>Bacteria</taxon>
        <taxon>Pseudomonadati</taxon>
        <taxon>Pseudomonadota</taxon>
        <taxon>Alphaproteobacteria</taxon>
        <taxon>Rhodobacterales</taxon>
        <taxon>Paracoccaceae</taxon>
        <taxon>Pseudoroseicyclus</taxon>
    </lineage>
</organism>
<dbReference type="Proteomes" id="UP000248311">
    <property type="component" value="Unassembled WGS sequence"/>
</dbReference>
<comment type="caution">
    <text evidence="1">The sequence shown here is derived from an EMBL/GenBank/DDBJ whole genome shotgun (WGS) entry which is preliminary data.</text>
</comment>